<accession>A0A1U7GT70</accession>
<dbReference type="AlphaFoldDB" id="A0A1U7GT70"/>
<protein>
    <submittedName>
        <fullName evidence="1">Uncharacterized protein</fullName>
    </submittedName>
</protein>
<name>A0A1U7GT70_9CYAN</name>
<evidence type="ECO:0000313" key="2">
    <source>
        <dbReference type="Proteomes" id="UP000186391"/>
    </source>
</evidence>
<keyword evidence="2" id="KW-1185">Reference proteome</keyword>
<dbReference type="OrthoDB" id="482780at2"/>
<comment type="caution">
    <text evidence="1">The sequence shown here is derived from an EMBL/GenBank/DDBJ whole genome shotgun (WGS) entry which is preliminary data.</text>
</comment>
<dbReference type="Proteomes" id="UP000186391">
    <property type="component" value="Unassembled WGS sequence"/>
</dbReference>
<dbReference type="RefSeq" id="WP_073556997.1">
    <property type="nucleotide sequence ID" value="NZ_MRCA01000023.1"/>
</dbReference>
<gene>
    <name evidence="1" type="ORF">NIES592_22810</name>
</gene>
<reference evidence="1 2" key="1">
    <citation type="submission" date="2016-11" db="EMBL/GenBank/DDBJ databases">
        <title>Draft Genome Sequences of Nine Cyanobacterial Strains from Diverse Habitats.</title>
        <authorList>
            <person name="Zhu T."/>
            <person name="Hou S."/>
            <person name="Lu X."/>
            <person name="Hess W.R."/>
        </authorList>
    </citation>
    <scope>NUCLEOTIDE SEQUENCE [LARGE SCALE GENOMIC DNA]</scope>
    <source>
        <strain evidence="1 2">NIES-592</strain>
    </source>
</reference>
<organism evidence="1 2">
    <name type="scientific">Fischerella major NIES-592</name>
    <dbReference type="NCBI Taxonomy" id="210994"/>
    <lineage>
        <taxon>Bacteria</taxon>
        <taxon>Bacillati</taxon>
        <taxon>Cyanobacteriota</taxon>
        <taxon>Cyanophyceae</taxon>
        <taxon>Nostocales</taxon>
        <taxon>Hapalosiphonaceae</taxon>
        <taxon>Fischerella</taxon>
    </lineage>
</organism>
<dbReference type="EMBL" id="MRCA01000023">
    <property type="protein sequence ID" value="OKH11072.1"/>
    <property type="molecule type" value="Genomic_DNA"/>
</dbReference>
<proteinExistence type="predicted"/>
<sequence>MINEISGHLEWARVAPDKVVVATADRVWLYQPSSGNSSDLFAQPMNVAGSVATTQKLLDTSIILAKRAVSSSPPPAFSLMLWIWRLAGQYHLTHSTPRLMEEAAQRFAAAGRKTLAQWAAEKAVEERGHDRLALLDIQSLGYDAQAVVEALVPLSAQVLLDYFTRSVQSPDPIGCVGYSYTMERLALTTGEEHIQAVEALLPSGIKATRFLHVHSGVGSDVEHVQETIEMVAGLSPEERTRVAIACYETALLRFSSSQEGYPTDEQLQQVLKPLALHPQPQDEFESLLVR</sequence>
<dbReference type="SUPFAM" id="SSF48613">
    <property type="entry name" value="Heme oxygenase-like"/>
    <property type="match status" value="1"/>
</dbReference>
<dbReference type="InterPro" id="IPR016084">
    <property type="entry name" value="Haem_Oase-like_multi-hlx"/>
</dbReference>
<dbReference type="Gene3D" id="1.20.910.10">
    <property type="entry name" value="Heme oxygenase-like"/>
    <property type="match status" value="1"/>
</dbReference>
<evidence type="ECO:0000313" key="1">
    <source>
        <dbReference type="EMBL" id="OKH11072.1"/>
    </source>
</evidence>